<evidence type="ECO:0000256" key="3">
    <source>
        <dbReference type="PROSITE-ProRule" id="PRU00504"/>
    </source>
</evidence>
<dbReference type="Proteomes" id="UP000828390">
    <property type="component" value="Unassembled WGS sequence"/>
</dbReference>
<dbReference type="GO" id="GO:0008270">
    <property type="term" value="F:zinc ion binding"/>
    <property type="evidence" value="ECO:0007669"/>
    <property type="project" value="UniProtKB-KW"/>
</dbReference>
<organism evidence="6 7">
    <name type="scientific">Dreissena polymorpha</name>
    <name type="common">Zebra mussel</name>
    <name type="synonym">Mytilus polymorpha</name>
    <dbReference type="NCBI Taxonomy" id="45954"/>
    <lineage>
        <taxon>Eukaryota</taxon>
        <taxon>Metazoa</taxon>
        <taxon>Spiralia</taxon>
        <taxon>Lophotrochozoa</taxon>
        <taxon>Mollusca</taxon>
        <taxon>Bivalvia</taxon>
        <taxon>Autobranchia</taxon>
        <taxon>Heteroconchia</taxon>
        <taxon>Euheterodonta</taxon>
        <taxon>Imparidentia</taxon>
        <taxon>Neoheterodontei</taxon>
        <taxon>Myida</taxon>
        <taxon>Dreissenoidea</taxon>
        <taxon>Dreissenidae</taxon>
        <taxon>Dreissena</taxon>
    </lineage>
</organism>
<dbReference type="SUPFAM" id="SSF75011">
    <property type="entry name" value="3-carboxy-cis,cis-mucoante lactonizing enzyme"/>
    <property type="match status" value="1"/>
</dbReference>
<dbReference type="Gene3D" id="2.120.10.30">
    <property type="entry name" value="TolB, C-terminal domain"/>
    <property type="match status" value="1"/>
</dbReference>
<keyword evidence="2" id="KW-0479">Metal-binding</keyword>
<dbReference type="InterPro" id="IPR011042">
    <property type="entry name" value="6-blade_b-propeller_TolB-like"/>
</dbReference>
<keyword evidence="7" id="KW-1185">Reference proteome</keyword>
<comment type="caution">
    <text evidence="6">The sequence shown here is derived from an EMBL/GenBank/DDBJ whole genome shotgun (WGS) entry which is preliminary data.</text>
</comment>
<dbReference type="CDD" id="cd19756">
    <property type="entry name" value="Bbox2"/>
    <property type="match status" value="1"/>
</dbReference>
<keyword evidence="4" id="KW-0175">Coiled coil</keyword>
<reference evidence="6" key="1">
    <citation type="journal article" date="2019" name="bioRxiv">
        <title>The Genome of the Zebra Mussel, Dreissena polymorpha: A Resource for Invasive Species Research.</title>
        <authorList>
            <person name="McCartney M.A."/>
            <person name="Auch B."/>
            <person name="Kono T."/>
            <person name="Mallez S."/>
            <person name="Zhang Y."/>
            <person name="Obille A."/>
            <person name="Becker A."/>
            <person name="Abrahante J.E."/>
            <person name="Garbe J."/>
            <person name="Badalamenti J.P."/>
            <person name="Herman A."/>
            <person name="Mangelson H."/>
            <person name="Liachko I."/>
            <person name="Sullivan S."/>
            <person name="Sone E.D."/>
            <person name="Koren S."/>
            <person name="Silverstein K.A.T."/>
            <person name="Beckman K.B."/>
            <person name="Gohl D.M."/>
        </authorList>
    </citation>
    <scope>NUCLEOTIDE SEQUENCE</scope>
    <source>
        <strain evidence="6">Duluth1</strain>
        <tissue evidence="6">Whole animal</tissue>
    </source>
</reference>
<dbReference type="PANTHER" id="PTHR25462">
    <property type="entry name" value="BONUS, ISOFORM C-RELATED"/>
    <property type="match status" value="1"/>
</dbReference>
<evidence type="ECO:0000313" key="6">
    <source>
        <dbReference type="EMBL" id="KAH3689850.1"/>
    </source>
</evidence>
<evidence type="ECO:0000256" key="4">
    <source>
        <dbReference type="SAM" id="Coils"/>
    </source>
</evidence>
<evidence type="ECO:0000313" key="7">
    <source>
        <dbReference type="Proteomes" id="UP000828390"/>
    </source>
</evidence>
<accession>A0A9D3Y0V5</accession>
<feature type="coiled-coil region" evidence="4">
    <location>
        <begin position="131"/>
        <end position="230"/>
    </location>
</feature>
<dbReference type="Gene3D" id="3.30.160.60">
    <property type="entry name" value="Classic Zinc Finger"/>
    <property type="match status" value="1"/>
</dbReference>
<keyword evidence="1" id="KW-0677">Repeat</keyword>
<dbReference type="InterPro" id="IPR047153">
    <property type="entry name" value="TRIM45/56/19-like"/>
</dbReference>
<dbReference type="InterPro" id="IPR001258">
    <property type="entry name" value="NHL_repeat"/>
</dbReference>
<keyword evidence="2" id="KW-0863">Zinc-finger</keyword>
<dbReference type="PROSITE" id="PS51125">
    <property type="entry name" value="NHL"/>
    <property type="match status" value="1"/>
</dbReference>
<protein>
    <recommendedName>
        <fullName evidence="5">B box-type domain-containing protein</fullName>
    </recommendedName>
</protein>
<evidence type="ECO:0000259" key="5">
    <source>
        <dbReference type="PROSITE" id="PS50119"/>
    </source>
</evidence>
<dbReference type="InterPro" id="IPR000315">
    <property type="entry name" value="Znf_B-box"/>
</dbReference>
<evidence type="ECO:0000256" key="1">
    <source>
        <dbReference type="ARBA" id="ARBA00022737"/>
    </source>
</evidence>
<dbReference type="PANTHER" id="PTHR25462:SF296">
    <property type="entry name" value="MEIOTIC P26, ISOFORM F"/>
    <property type="match status" value="1"/>
</dbReference>
<feature type="repeat" description="NHL" evidence="3">
    <location>
        <begin position="327"/>
        <end position="351"/>
    </location>
</feature>
<sequence>MASFSQSTFDKGSDMVLNVLCSTCEDKKLEIMADFYCESCWKFYCRKCINMHRKLFTKHVPFGRGDMKNWPVAKKVEDFILKCDVHKEEILKMYCDEHSELCCTNCAFLNHRLCQKVTLISDKVKGQSTDLQKLSFSIKTILEEIKKLQDNQEASNQFVQSSFDEQLHTIQETRQNINSALDTIEQKTLKEMKDTLTNLQASSKSDVDKCIRLRDELKQLRNAIQDISDKSKLELSFIATTKCKDKIQHCETFLKKNSLGNKVSITFQPNQEIIQYLSKLSGLGQIEHSTHTLMGQDNLNKVLIVQGKSEHNLGMSSDSEVCNICAICVLPEGQVLVADDNNNTIKLLDQQYQVVSHWSATGTPAGMCEITPSEVAVTVNGPDTNIHEVQFITVNNRQLVMGKKLQLQHLCRSIAFHQDDLYITSWTALYKYTLSVSKMYDDTSGYETVDSCAVSPTGDKLYITNHSKHKLLILARDGSVLVTFSDPALAWPTGVNVTPSGQVLVCGGQYPNFYIVQLDREGRRKLATLATEKDGMGNPWSVCYNRHTACIIVGLFNINIIQVFKAQ</sequence>
<dbReference type="SUPFAM" id="SSF57845">
    <property type="entry name" value="B-box zinc-binding domain"/>
    <property type="match status" value="1"/>
</dbReference>
<dbReference type="OrthoDB" id="6108862at2759"/>
<reference evidence="6" key="2">
    <citation type="submission" date="2020-11" db="EMBL/GenBank/DDBJ databases">
        <authorList>
            <person name="McCartney M.A."/>
            <person name="Auch B."/>
            <person name="Kono T."/>
            <person name="Mallez S."/>
            <person name="Becker A."/>
            <person name="Gohl D.M."/>
            <person name="Silverstein K.A.T."/>
            <person name="Koren S."/>
            <person name="Bechman K.B."/>
            <person name="Herman A."/>
            <person name="Abrahante J.E."/>
            <person name="Garbe J."/>
        </authorList>
    </citation>
    <scope>NUCLEOTIDE SEQUENCE</scope>
    <source>
        <strain evidence="6">Duluth1</strain>
        <tissue evidence="6">Whole animal</tissue>
    </source>
</reference>
<name>A0A9D3Y0V5_DREPO</name>
<feature type="domain" description="B box-type" evidence="5">
    <location>
        <begin position="16"/>
        <end position="59"/>
    </location>
</feature>
<evidence type="ECO:0000256" key="2">
    <source>
        <dbReference type="PROSITE-ProRule" id="PRU00024"/>
    </source>
</evidence>
<feature type="domain" description="B box-type" evidence="5">
    <location>
        <begin position="78"/>
        <end position="112"/>
    </location>
</feature>
<keyword evidence="2" id="KW-0862">Zinc</keyword>
<dbReference type="AlphaFoldDB" id="A0A9D3Y0V5"/>
<gene>
    <name evidence="6" type="ORF">DPMN_194622</name>
</gene>
<dbReference type="EMBL" id="JAIWYP010000091">
    <property type="protein sequence ID" value="KAH3689850.1"/>
    <property type="molecule type" value="Genomic_DNA"/>
</dbReference>
<proteinExistence type="predicted"/>
<dbReference type="PROSITE" id="PS50119">
    <property type="entry name" value="ZF_BBOX"/>
    <property type="match status" value="2"/>
</dbReference>